<sequence length="621" mass="68104">MSHSSDEFDDELPDMKKLLERYAAPVQARGESASPLELFDPVTPPKASKTRASKAAVVGGTAKKAAIGIVGGPGDGQGSAKTPVTAIRKPRTVSKLLNGDPEVVVKKKKLGRSVSGKFKGALVEGTNATGRSIEPTKTKGLGSSFRERSTVPPAILDSSDSEEERAGKSRAPLPPPAFTKYRRSRKTVLSSDDEFTPEEDSEEEVEQLGIKKLQRLTIDLTSSSDSEGEGSKQSTASSTRRTEASSEDEGFKSHGSSKSFKLPTEAILSSPPRSTKPCKVFRPTRPTQNTSATPKLDPPKKIAPVIPPSPHHPTSDLFWDERETSSWIDTHSPQKRPPAQRSLFQTPNLMMPEGTIAPLTPSTMDLKEKRALKKSFDAKKKALAEEFLKKVDDKIANGEVGSKCANTGGVQIIWSKTLRTTAGMAKWKVEKLRLPDGHVAMGGHELADRVRHHATIELSVKVVDNEEKLYNVLCHEWAAQCTHAFSHLGVKVTTTHSYEIECKYQWTCQNLQCKYIYMRHSQSIDPEKHSCGACTSGRLLQTQPVPKVKRPITGYQAFMKENFSRIKAENPGKPQKELMGLVGKEYREAKAKDEDAKKGSGFVEAGEKEGVLEELLWGLEV</sequence>
<evidence type="ECO:0000313" key="4">
    <source>
        <dbReference type="Proteomes" id="UP000006911"/>
    </source>
</evidence>
<dbReference type="AlphaFoldDB" id="D5GGS0"/>
<dbReference type="PANTHER" id="PTHR23099:SF0">
    <property type="entry name" value="GERM CELL NUCLEAR ACIDIC PROTEIN"/>
    <property type="match status" value="1"/>
</dbReference>
<dbReference type="GeneID" id="9185614"/>
<dbReference type="InterPro" id="IPR006640">
    <property type="entry name" value="SprT-like_domain"/>
</dbReference>
<dbReference type="Pfam" id="PF10263">
    <property type="entry name" value="SprT-like"/>
    <property type="match status" value="1"/>
</dbReference>
<evidence type="ECO:0000313" key="3">
    <source>
        <dbReference type="EMBL" id="CAZ83692.1"/>
    </source>
</evidence>
<dbReference type="Pfam" id="PF00505">
    <property type="entry name" value="HMG_box"/>
    <property type="match status" value="1"/>
</dbReference>
<dbReference type="RefSeq" id="XP_002839501.1">
    <property type="nucleotide sequence ID" value="XM_002839455.1"/>
</dbReference>
<dbReference type="eggNOG" id="KOG3854">
    <property type="taxonomic scope" value="Eukaryota"/>
</dbReference>
<proteinExistence type="predicted"/>
<dbReference type="Gene3D" id="1.10.30.10">
    <property type="entry name" value="High mobility group box domain"/>
    <property type="match status" value="1"/>
</dbReference>
<protein>
    <submittedName>
        <fullName evidence="3">(Perigord truffle) hypothetical protein</fullName>
    </submittedName>
</protein>
<name>D5GGS0_TUBMM</name>
<evidence type="ECO:0000256" key="1">
    <source>
        <dbReference type="SAM" id="MobiDB-lite"/>
    </source>
</evidence>
<dbReference type="GO" id="GO:0005634">
    <property type="term" value="C:nucleus"/>
    <property type="evidence" value="ECO:0007669"/>
    <property type="project" value="TreeGrafter"/>
</dbReference>
<dbReference type="InterPro" id="IPR009071">
    <property type="entry name" value="HMG_box_dom"/>
</dbReference>
<feature type="domain" description="HMG box" evidence="2">
    <location>
        <begin position="547"/>
        <end position="620"/>
    </location>
</feature>
<dbReference type="SUPFAM" id="SSF47095">
    <property type="entry name" value="HMG-box"/>
    <property type="match status" value="1"/>
</dbReference>
<accession>D5GGS0</accession>
<dbReference type="InParanoid" id="D5GGS0"/>
<dbReference type="HOGENOM" id="CLU_440188_0_0_1"/>
<dbReference type="Proteomes" id="UP000006911">
    <property type="component" value="Unassembled WGS sequence"/>
</dbReference>
<dbReference type="OMA" id="HISMKEE"/>
<dbReference type="SMART" id="SM00398">
    <property type="entry name" value="HMG"/>
    <property type="match status" value="1"/>
</dbReference>
<organism evidence="3 4">
    <name type="scientific">Tuber melanosporum (strain Mel28)</name>
    <name type="common">Perigord black truffle</name>
    <dbReference type="NCBI Taxonomy" id="656061"/>
    <lineage>
        <taxon>Eukaryota</taxon>
        <taxon>Fungi</taxon>
        <taxon>Dikarya</taxon>
        <taxon>Ascomycota</taxon>
        <taxon>Pezizomycotina</taxon>
        <taxon>Pezizomycetes</taxon>
        <taxon>Pezizales</taxon>
        <taxon>Tuberaceae</taxon>
        <taxon>Tuber</taxon>
    </lineage>
</organism>
<reference evidence="3 4" key="1">
    <citation type="journal article" date="2010" name="Nature">
        <title>Perigord black truffle genome uncovers evolutionary origins and mechanisms of symbiosis.</title>
        <authorList>
            <person name="Martin F."/>
            <person name="Kohler A."/>
            <person name="Murat C."/>
            <person name="Balestrini R."/>
            <person name="Coutinho P.M."/>
            <person name="Jaillon O."/>
            <person name="Montanini B."/>
            <person name="Morin E."/>
            <person name="Noel B."/>
            <person name="Percudani R."/>
            <person name="Porcel B."/>
            <person name="Rubini A."/>
            <person name="Amicucci A."/>
            <person name="Amselem J."/>
            <person name="Anthouard V."/>
            <person name="Arcioni S."/>
            <person name="Artiguenave F."/>
            <person name="Aury J.M."/>
            <person name="Ballario P."/>
            <person name="Bolchi A."/>
            <person name="Brenna A."/>
            <person name="Brun A."/>
            <person name="Buee M."/>
            <person name="Cantarel B."/>
            <person name="Chevalier G."/>
            <person name="Couloux A."/>
            <person name="Da Silva C."/>
            <person name="Denoeud F."/>
            <person name="Duplessis S."/>
            <person name="Ghignone S."/>
            <person name="Hilselberger B."/>
            <person name="Iotti M."/>
            <person name="Marcais B."/>
            <person name="Mello A."/>
            <person name="Miranda M."/>
            <person name="Pacioni G."/>
            <person name="Quesneville H."/>
            <person name="Riccioni C."/>
            <person name="Ruotolo R."/>
            <person name="Splivallo R."/>
            <person name="Stocchi V."/>
            <person name="Tisserant E."/>
            <person name="Viscomi A.R."/>
            <person name="Zambonelli A."/>
            <person name="Zampieri E."/>
            <person name="Henrissat B."/>
            <person name="Lebrun M.H."/>
            <person name="Paolocci F."/>
            <person name="Bonfante P."/>
            <person name="Ottonello S."/>
            <person name="Wincker P."/>
        </authorList>
    </citation>
    <scope>NUCLEOTIDE SEQUENCE [LARGE SCALE GENOMIC DNA]</scope>
    <source>
        <strain evidence="3 4">Mel28</strain>
    </source>
</reference>
<dbReference type="KEGG" id="tml:GSTUM_00007488001"/>
<evidence type="ECO:0000259" key="2">
    <source>
        <dbReference type="SMART" id="SM00398"/>
    </source>
</evidence>
<feature type="region of interest" description="Disordered" evidence="1">
    <location>
        <begin position="121"/>
        <end position="311"/>
    </location>
</feature>
<dbReference type="EMBL" id="FN430275">
    <property type="protein sequence ID" value="CAZ83692.1"/>
    <property type="molecule type" value="Genomic_DNA"/>
</dbReference>
<keyword evidence="4" id="KW-1185">Reference proteome</keyword>
<dbReference type="PANTHER" id="PTHR23099">
    <property type="entry name" value="TRANSCRIPTIONAL REGULATOR"/>
    <property type="match status" value="1"/>
</dbReference>
<feature type="region of interest" description="Disordered" evidence="1">
    <location>
        <begin position="28"/>
        <end position="54"/>
    </location>
</feature>
<dbReference type="STRING" id="656061.D5GGS0"/>
<feature type="compositionally biased region" description="Basic and acidic residues" evidence="1">
    <location>
        <begin position="240"/>
        <end position="252"/>
    </location>
</feature>
<dbReference type="GO" id="GO:0006950">
    <property type="term" value="P:response to stress"/>
    <property type="evidence" value="ECO:0007669"/>
    <property type="project" value="UniProtKB-ARBA"/>
</dbReference>
<dbReference type="InterPro" id="IPR036910">
    <property type="entry name" value="HMG_box_dom_sf"/>
</dbReference>
<feature type="compositionally biased region" description="Acidic residues" evidence="1">
    <location>
        <begin position="191"/>
        <end position="206"/>
    </location>
</feature>
<feature type="region of interest" description="Disordered" evidence="1">
    <location>
        <begin position="68"/>
        <end position="87"/>
    </location>
</feature>
<dbReference type="CDD" id="cd00084">
    <property type="entry name" value="HMG-box_SF"/>
    <property type="match status" value="1"/>
</dbReference>
<gene>
    <name evidence="3" type="ORF">GSTUM_00007488001</name>
</gene>